<comment type="caution">
    <text evidence="3">The sequence shown here is derived from an EMBL/GenBank/DDBJ whole genome shotgun (WGS) entry which is preliminary data.</text>
</comment>
<proteinExistence type="predicted"/>
<evidence type="ECO:0000313" key="4">
    <source>
        <dbReference type="Proteomes" id="UP001597118"/>
    </source>
</evidence>
<keyword evidence="4" id="KW-1185">Reference proteome</keyword>
<dbReference type="EMBL" id="JBHUDG010000012">
    <property type="protein sequence ID" value="MFD1629887.1"/>
    <property type="molecule type" value="Genomic_DNA"/>
</dbReference>
<feature type="signal peptide" evidence="1">
    <location>
        <begin position="1"/>
        <end position="20"/>
    </location>
</feature>
<name>A0ABW4ID67_9SPHI</name>
<dbReference type="Pfam" id="PF18962">
    <property type="entry name" value="Por_Secre_tail"/>
    <property type="match status" value="1"/>
</dbReference>
<accession>A0ABW4ID67</accession>
<organism evidence="3 4">
    <name type="scientific">Pseudopedobacter beijingensis</name>
    <dbReference type="NCBI Taxonomy" id="1207056"/>
    <lineage>
        <taxon>Bacteria</taxon>
        <taxon>Pseudomonadati</taxon>
        <taxon>Bacteroidota</taxon>
        <taxon>Sphingobacteriia</taxon>
        <taxon>Sphingobacteriales</taxon>
        <taxon>Sphingobacteriaceae</taxon>
        <taxon>Pseudopedobacter</taxon>
    </lineage>
</organism>
<evidence type="ECO:0000313" key="3">
    <source>
        <dbReference type="EMBL" id="MFD1629887.1"/>
    </source>
</evidence>
<reference evidence="4" key="1">
    <citation type="journal article" date="2019" name="Int. J. Syst. Evol. Microbiol.">
        <title>The Global Catalogue of Microorganisms (GCM) 10K type strain sequencing project: providing services to taxonomists for standard genome sequencing and annotation.</title>
        <authorList>
            <consortium name="The Broad Institute Genomics Platform"/>
            <consortium name="The Broad Institute Genome Sequencing Center for Infectious Disease"/>
            <person name="Wu L."/>
            <person name="Ma J."/>
        </authorList>
    </citation>
    <scope>NUCLEOTIDE SEQUENCE [LARGE SCALE GENOMIC DNA]</scope>
    <source>
        <strain evidence="4">CCUG 53762</strain>
    </source>
</reference>
<dbReference type="NCBIfam" id="TIGR04183">
    <property type="entry name" value="Por_Secre_tail"/>
    <property type="match status" value="1"/>
</dbReference>
<dbReference type="InterPro" id="IPR026444">
    <property type="entry name" value="Secre_tail"/>
</dbReference>
<keyword evidence="1" id="KW-0732">Signal</keyword>
<dbReference type="RefSeq" id="WP_379662265.1">
    <property type="nucleotide sequence ID" value="NZ_JBHUDG010000012.1"/>
</dbReference>
<protein>
    <submittedName>
        <fullName evidence="3">T9SS type A sorting domain-containing protein</fullName>
    </submittedName>
</protein>
<feature type="chain" id="PRO_5046912346" evidence="1">
    <location>
        <begin position="21"/>
        <end position="507"/>
    </location>
</feature>
<evidence type="ECO:0000259" key="2">
    <source>
        <dbReference type="Pfam" id="PF18962"/>
    </source>
</evidence>
<feature type="domain" description="Secretion system C-terminal sorting" evidence="2">
    <location>
        <begin position="434"/>
        <end position="505"/>
    </location>
</feature>
<dbReference type="Proteomes" id="UP001597118">
    <property type="component" value="Unassembled WGS sequence"/>
</dbReference>
<evidence type="ECO:0000256" key="1">
    <source>
        <dbReference type="SAM" id="SignalP"/>
    </source>
</evidence>
<sequence length="507" mass="54905">MKKISTLLFFYLALAIQSKSQIIVTGLMYDPAGYDAETRGWTQTGVNYTNKGGFEYVQLRATQAIDFSTTPYAVIFCRNSSTTTTSLQNGWVAGGDRTVKVNLTSGSVAKGEFFYVGGAEKVIGGYTGSNAGFILSTDISDAVWFPVAYAQFTNDAPTAANAVTNSIVVGDDGIGNSTNGLLHNSMAEPSGVAVFSGTVVDKNTSPIDAIFYCGTGTSGTTTIDASIGINYVYNSTDDWGYKMPDNDWYSSSLLFGQGTNTTAMVRYETTDQSYFMKLGGNYNTQTQQWDIPRSASYVQVAIKTGGPANMKIGTRAMIETNNGVTTLPVELVDFNAKANYNTIQLSWITASEKNNLRFDILKSTDGITFNKIDEIAGHGTTQTPQQYSTVDNNPAKEINYYQLRQVDTDGKTSLSKVIAVKTDLAAATFAVNYTNNNITILFENSKKETPANINLTDITGRSILAFKQNITTGINNISFNVPYLPSGIYVVSLVTENSKHAAKIQVR</sequence>
<gene>
    <name evidence="3" type="ORF">ACFSAH_08365</name>
</gene>